<dbReference type="OrthoDB" id="267634at2"/>
<feature type="compositionally biased region" description="Basic and acidic residues" evidence="1">
    <location>
        <begin position="183"/>
        <end position="193"/>
    </location>
</feature>
<dbReference type="AlphaFoldDB" id="A0A225DFZ9"/>
<evidence type="ECO:0000313" key="3">
    <source>
        <dbReference type="EMBL" id="OWK36089.1"/>
    </source>
</evidence>
<dbReference type="Proteomes" id="UP000214646">
    <property type="component" value="Unassembled WGS sequence"/>
</dbReference>
<sequence length="685" mass="71192">MYRTTALASLLILAGVTVSGAEKAAAPATEVGRLIEQLGSPDFRKREAASAELSDIGPPALVALRAAAASADDSEVAHRAAALVETIGRRLDSDRALVPTLVELDFTDTPLAEVLAVLAARTGYAIEHAAVPQTRVTVKTGGKVPFWDAVEAVAAAAKLEATVTAANGPGLPPQFGAATPPRPGDRADARPEEFPAPVKPVPVPPRPAAVAPKGEPAEAGVQKSTAEQIAELTKSQAELIAELRRVQGKLQAAPTIEERTKLAQEQRTVAAKATAIGAEIQILRERQLADLQEDMQARQGAILQARRMGGIRGNRTYPLYSTAPLTTVVFRPKAPAPSAACRTGAVRVDAGRVPVDVLNTVPADTLAVAVQCAPEPKLRWLGAESVRVTRAVDDAGHTLSALVAPDSDPVNRFMAVRGGRIMVGGGLVVVQAGENGRRGPALDTATQILVRFKGSDGTAPKRLKEFSGVVRGVIRGGPTEVVAADGLDRAAPGTVDGIGGVNMKVVRTTPPKDEGDLYMVDVIVRYNPNDIQPASTMDETVYTQGGLRVIQRGGGGAVVNALTPADVTDDEWAPVVRGLTATDPNGKQLSLALSRFRRTFDGSGAVADQITVFVRGADKGRATPARVAFRASRTHTIDVPFQLNDAPVAAGGAASPVAANPPTPTILPAVIPGFVPPVPVPAPKP</sequence>
<feature type="compositionally biased region" description="Pro residues" evidence="1">
    <location>
        <begin position="197"/>
        <end position="207"/>
    </location>
</feature>
<reference evidence="4" key="1">
    <citation type="submission" date="2017-06" db="EMBL/GenBank/DDBJ databases">
        <title>Genome analysis of Fimbriiglobus ruber SP5, the first member of the order Planctomycetales with confirmed chitinolytic capability.</title>
        <authorList>
            <person name="Ravin N.V."/>
            <person name="Rakitin A.L."/>
            <person name="Ivanova A.A."/>
            <person name="Beletsky A.V."/>
            <person name="Kulichevskaya I.S."/>
            <person name="Mardanov A.V."/>
            <person name="Dedysh S.N."/>
        </authorList>
    </citation>
    <scope>NUCLEOTIDE SEQUENCE [LARGE SCALE GENOMIC DNA]</scope>
    <source>
        <strain evidence="4">SP5</strain>
    </source>
</reference>
<gene>
    <name evidence="3" type="ORF">FRUB_08652</name>
</gene>
<name>A0A225DFZ9_9BACT</name>
<organism evidence="3 4">
    <name type="scientific">Fimbriiglobus ruber</name>
    <dbReference type="NCBI Taxonomy" id="1908690"/>
    <lineage>
        <taxon>Bacteria</taxon>
        <taxon>Pseudomonadati</taxon>
        <taxon>Planctomycetota</taxon>
        <taxon>Planctomycetia</taxon>
        <taxon>Gemmatales</taxon>
        <taxon>Gemmataceae</taxon>
        <taxon>Fimbriiglobus</taxon>
    </lineage>
</organism>
<dbReference type="EMBL" id="NIDE01000017">
    <property type="protein sequence ID" value="OWK36089.1"/>
    <property type="molecule type" value="Genomic_DNA"/>
</dbReference>
<evidence type="ECO:0000313" key="4">
    <source>
        <dbReference type="Proteomes" id="UP000214646"/>
    </source>
</evidence>
<dbReference type="RefSeq" id="WP_088259155.1">
    <property type="nucleotide sequence ID" value="NZ_NIDE01000017.1"/>
</dbReference>
<accession>A0A225DFZ9</accession>
<keyword evidence="4" id="KW-1185">Reference proteome</keyword>
<comment type="caution">
    <text evidence="3">The sequence shown here is derived from an EMBL/GenBank/DDBJ whole genome shotgun (WGS) entry which is preliminary data.</text>
</comment>
<proteinExistence type="predicted"/>
<feature type="chain" id="PRO_5013393410" evidence="2">
    <location>
        <begin position="21"/>
        <end position="685"/>
    </location>
</feature>
<evidence type="ECO:0000256" key="1">
    <source>
        <dbReference type="SAM" id="MobiDB-lite"/>
    </source>
</evidence>
<keyword evidence="2" id="KW-0732">Signal</keyword>
<evidence type="ECO:0000256" key="2">
    <source>
        <dbReference type="SAM" id="SignalP"/>
    </source>
</evidence>
<protein>
    <submittedName>
        <fullName evidence="3">Uncharacterized protein</fullName>
    </submittedName>
</protein>
<feature type="region of interest" description="Disordered" evidence="1">
    <location>
        <begin position="167"/>
        <end position="213"/>
    </location>
</feature>
<feature type="signal peptide" evidence="2">
    <location>
        <begin position="1"/>
        <end position="20"/>
    </location>
</feature>